<dbReference type="FunFam" id="3.40.50.300:FF:000426">
    <property type="entry name" value="Ferrous iron transport protein B"/>
    <property type="match status" value="1"/>
</dbReference>
<dbReference type="InterPro" id="IPR050860">
    <property type="entry name" value="FeoB_GTPase"/>
</dbReference>
<dbReference type="InterPro" id="IPR027417">
    <property type="entry name" value="P-loop_NTPase"/>
</dbReference>
<evidence type="ECO:0000256" key="9">
    <source>
        <dbReference type="ARBA" id="ARBA00023004"/>
    </source>
</evidence>
<accession>I4C4H3</accession>
<sequence length="789" mass="86492">MPNRMVVALAGNPNAGKTTLFNALTGARQHVGNWPGVTVEKKEGSLWHADHEIHVVDLPGTYSLTAYSLEEIIARNFVVQGAPDVVLDVVDASNLERNLYLSVQLLEMGAKVIMALNMIDVAEGRKIHIDHKKLSELLGIPIIPTNGKKGVGIHVLLDTALDKSQDEKPVAGSVIQYGTEIEEELVKIESKLNEARFHLGKLSNRWIAVKLLEGDPEIISLVNGSETTNEIVSQVEKSRKHLIDIFADTPEILFTDARYGFISGAIKQSVHVETTDRVHLSENIDKYLTNRVLGPVILLLVLYSVYLVTFQGSEPLVNWFEAFFKWLGATVTDLLPEGLLRSLLVSGIIDGVGGVLGFTPLIAFMFFAIAILEDTGYMARIAFMLDRVLRGFGLHGASMLALMVSGGIAGGCAVPGIMATRTMKEPKERLVTILVAPLMNCGAKLPVYALMIGAFFPHGKAQIMFLLTIVSWALALTAAKIIRSTVLAGPSAPFVLELPPYRMPTLRGLLIHTWERTWMYVKKAGTVILAISVIIWAMMTFPGLAPEKAEPFDKKIETLTSEFLALPSAQQVFATEADLETFANFRTKLGEGRGAEFENEKRGYWVLAAALGDKAAEKRVAKSAITEMTALAEDYKKYADEKAEVENEKQSTKLRNTIAGRLGVALEYVFKPIGFDWRTNVALVGGFAAKEVVVSTLGTAYSLGEVNPSEESSSLPERLQKESGWNPLMAVCLIMFVMLYNPCFTTLVVIRKETGTWRWTLFAMGYTTLLAYCVALVVKVVGSLLNVGI</sequence>
<dbReference type="PATRIC" id="fig|706587.4.peg.2008"/>
<comment type="subcellular location">
    <subcellularLocation>
        <location evidence="1 16">Cell inner membrane</location>
        <topology evidence="1 16">Multi-pass membrane protein</topology>
    </subcellularLocation>
</comment>
<dbReference type="HOGENOM" id="CLU_013350_3_0_7"/>
<keyword evidence="4 16" id="KW-0410">Iron transport</keyword>
<feature type="transmembrane region" description="Helical" evidence="16">
    <location>
        <begin position="728"/>
        <end position="750"/>
    </location>
</feature>
<dbReference type="STRING" id="706587.Desti_1754"/>
<dbReference type="Pfam" id="PF07664">
    <property type="entry name" value="FeoB_C"/>
    <property type="match status" value="1"/>
</dbReference>
<keyword evidence="9 16" id="KW-0408">Iron</keyword>
<dbReference type="NCBIfam" id="TIGR00437">
    <property type="entry name" value="feoB"/>
    <property type="match status" value="1"/>
</dbReference>
<feature type="binding site" evidence="14">
    <location>
        <begin position="36"/>
        <end position="40"/>
    </location>
    <ligand>
        <name>GTP</name>
        <dbReference type="ChEBI" id="CHEBI:37565"/>
        <label>1</label>
    </ligand>
</feature>
<evidence type="ECO:0000256" key="4">
    <source>
        <dbReference type="ARBA" id="ARBA00022496"/>
    </source>
</evidence>
<keyword evidence="8 16" id="KW-1133">Transmembrane helix</keyword>
<dbReference type="InterPro" id="IPR006073">
    <property type="entry name" value="GTP-bd"/>
</dbReference>
<dbReference type="Pfam" id="PF17910">
    <property type="entry name" value="FeoB_Cyto"/>
    <property type="match status" value="1"/>
</dbReference>
<feature type="transmembrane region" description="Helical" evidence="16">
    <location>
        <begin position="343"/>
        <end position="372"/>
    </location>
</feature>
<feature type="coiled-coil region" evidence="17">
    <location>
        <begin position="628"/>
        <end position="655"/>
    </location>
</feature>
<dbReference type="InterPro" id="IPR030389">
    <property type="entry name" value="G_FEOB_dom"/>
</dbReference>
<feature type="transmembrane region" description="Helical" evidence="16">
    <location>
        <begin position="463"/>
        <end position="482"/>
    </location>
</feature>
<feature type="transmembrane region" description="Helical" evidence="16">
    <location>
        <begin position="762"/>
        <end position="785"/>
    </location>
</feature>
<feature type="binding site" evidence="15">
    <location>
        <position position="23"/>
    </location>
    <ligand>
        <name>Mg(2+)</name>
        <dbReference type="ChEBI" id="CHEBI:18420"/>
        <label>2</label>
    </ligand>
</feature>
<dbReference type="Gene3D" id="1.10.287.1770">
    <property type="match status" value="1"/>
</dbReference>
<dbReference type="InterPro" id="IPR003373">
    <property type="entry name" value="Fe2_transport_prot-B"/>
</dbReference>
<feature type="binding site" evidence="14">
    <location>
        <begin position="11"/>
        <end position="18"/>
    </location>
    <ligand>
        <name>GTP</name>
        <dbReference type="ChEBI" id="CHEBI:37565"/>
        <label>1</label>
    </ligand>
</feature>
<dbReference type="PANTHER" id="PTHR43185:SF1">
    <property type="entry name" value="FE(2+) TRANSPORTER FEOB"/>
    <property type="match status" value="1"/>
</dbReference>
<evidence type="ECO:0000256" key="2">
    <source>
        <dbReference type="ARBA" id="ARBA00022448"/>
    </source>
</evidence>
<keyword evidence="12 16" id="KW-0472">Membrane</keyword>
<dbReference type="SUPFAM" id="SSF52540">
    <property type="entry name" value="P-loop containing nucleoside triphosphate hydrolases"/>
    <property type="match status" value="1"/>
</dbReference>
<keyword evidence="7 14" id="KW-0547">Nucleotide-binding</keyword>
<dbReference type="RefSeq" id="WP_014809610.1">
    <property type="nucleotide sequence ID" value="NC_018025.1"/>
</dbReference>
<keyword evidence="20" id="KW-1185">Reference proteome</keyword>
<dbReference type="GO" id="GO:0005886">
    <property type="term" value="C:plasma membrane"/>
    <property type="evidence" value="ECO:0007669"/>
    <property type="project" value="UniProtKB-SubCell"/>
</dbReference>
<evidence type="ECO:0000256" key="1">
    <source>
        <dbReference type="ARBA" id="ARBA00004429"/>
    </source>
</evidence>
<dbReference type="Pfam" id="PF07670">
    <property type="entry name" value="Gate"/>
    <property type="match status" value="2"/>
</dbReference>
<feature type="domain" description="FeoB-type G" evidence="18">
    <location>
        <begin position="4"/>
        <end position="166"/>
    </location>
</feature>
<evidence type="ECO:0000256" key="17">
    <source>
        <dbReference type="SAM" id="Coils"/>
    </source>
</evidence>
<keyword evidence="15" id="KW-0460">Magnesium</keyword>
<evidence type="ECO:0000256" key="13">
    <source>
        <dbReference type="NCBIfam" id="TIGR00437"/>
    </source>
</evidence>
<feature type="binding site" evidence="14">
    <location>
        <begin position="57"/>
        <end position="60"/>
    </location>
    <ligand>
        <name>GTP</name>
        <dbReference type="ChEBI" id="CHEBI:37565"/>
        <label>1</label>
    </ligand>
</feature>
<comment type="similarity">
    <text evidence="16">Belongs to the TRAFAC class TrmE-Era-EngA-EngB-Septin-like GTPase superfamily. FeoB GTPase (TC 9.A.8) family.</text>
</comment>
<evidence type="ECO:0000256" key="15">
    <source>
        <dbReference type="PIRSR" id="PIRSR603373-2"/>
    </source>
</evidence>
<dbReference type="PRINTS" id="PR00326">
    <property type="entry name" value="GTP1OBG"/>
</dbReference>
<dbReference type="OrthoDB" id="9809127at2"/>
<dbReference type="CDD" id="cd01879">
    <property type="entry name" value="FeoB"/>
    <property type="match status" value="1"/>
</dbReference>
<name>I4C4H3_DESTA</name>
<dbReference type="PROSITE" id="PS51711">
    <property type="entry name" value="G_FEOB"/>
    <property type="match status" value="1"/>
</dbReference>
<dbReference type="InterPro" id="IPR011640">
    <property type="entry name" value="Fe2_transport_prot_B_C"/>
</dbReference>
<evidence type="ECO:0000256" key="5">
    <source>
        <dbReference type="ARBA" id="ARBA00022519"/>
    </source>
</evidence>
<dbReference type="KEGG" id="dti:Desti_1754"/>
<gene>
    <name evidence="19" type="ordered locus">Desti_1754</name>
</gene>
<dbReference type="GO" id="GO:0005525">
    <property type="term" value="F:GTP binding"/>
    <property type="evidence" value="ECO:0007669"/>
    <property type="project" value="UniProtKB-KW"/>
</dbReference>
<evidence type="ECO:0000256" key="7">
    <source>
        <dbReference type="ARBA" id="ARBA00022741"/>
    </source>
</evidence>
<evidence type="ECO:0000259" key="18">
    <source>
        <dbReference type="PROSITE" id="PS51711"/>
    </source>
</evidence>
<reference evidence="20" key="1">
    <citation type="submission" date="2012-06" db="EMBL/GenBank/DDBJ databases">
        <title>Complete sequence of chromosome of Desulfomonile tiedjei DSM 6799.</title>
        <authorList>
            <person name="Lucas S."/>
            <person name="Copeland A."/>
            <person name="Lapidus A."/>
            <person name="Glavina del Rio T."/>
            <person name="Dalin E."/>
            <person name="Tice H."/>
            <person name="Bruce D."/>
            <person name="Goodwin L."/>
            <person name="Pitluck S."/>
            <person name="Peters L."/>
            <person name="Ovchinnikova G."/>
            <person name="Zeytun A."/>
            <person name="Lu M."/>
            <person name="Kyrpides N."/>
            <person name="Mavromatis K."/>
            <person name="Ivanova N."/>
            <person name="Brettin T."/>
            <person name="Detter J.C."/>
            <person name="Han C."/>
            <person name="Larimer F."/>
            <person name="Land M."/>
            <person name="Hauser L."/>
            <person name="Markowitz V."/>
            <person name="Cheng J.-F."/>
            <person name="Hugenholtz P."/>
            <person name="Woyke T."/>
            <person name="Wu D."/>
            <person name="Spring S."/>
            <person name="Schroeder M."/>
            <person name="Brambilla E."/>
            <person name="Klenk H.-P."/>
            <person name="Eisen J.A."/>
        </authorList>
    </citation>
    <scope>NUCLEOTIDE SEQUENCE [LARGE SCALE GENOMIC DNA]</scope>
    <source>
        <strain evidence="20">ATCC 49306 / DSM 6799 / DCB-1</strain>
    </source>
</reference>
<dbReference type="GO" id="GO:0046872">
    <property type="term" value="F:metal ion binding"/>
    <property type="evidence" value="ECO:0007669"/>
    <property type="project" value="UniProtKB-KW"/>
</dbReference>
<evidence type="ECO:0000256" key="10">
    <source>
        <dbReference type="ARBA" id="ARBA00023065"/>
    </source>
</evidence>
<feature type="transmembrane region" description="Helical" evidence="16">
    <location>
        <begin position="292"/>
        <end position="310"/>
    </location>
</feature>
<feature type="transmembrane region" description="Helical" evidence="16">
    <location>
        <begin position="524"/>
        <end position="545"/>
    </location>
</feature>
<keyword evidence="17" id="KW-0175">Coiled coil</keyword>
<keyword evidence="6 16" id="KW-0812">Transmembrane</keyword>
<dbReference type="Pfam" id="PF02421">
    <property type="entry name" value="FeoB_N"/>
    <property type="match status" value="1"/>
</dbReference>
<keyword evidence="2 16" id="KW-0813">Transport</keyword>
<comment type="function">
    <text evidence="16">Probable transporter of a GTP-driven Fe(2+) uptake system.</text>
</comment>
<feature type="binding site" evidence="15">
    <location>
        <position position="26"/>
    </location>
    <ligand>
        <name>Mg(2+)</name>
        <dbReference type="ChEBI" id="CHEBI:18420"/>
        <label>2</label>
    </ligand>
</feature>
<dbReference type="EMBL" id="CP003360">
    <property type="protein sequence ID" value="AFM24464.1"/>
    <property type="molecule type" value="Genomic_DNA"/>
</dbReference>
<dbReference type="AlphaFoldDB" id="I4C4H3"/>
<evidence type="ECO:0000313" key="19">
    <source>
        <dbReference type="EMBL" id="AFM24464.1"/>
    </source>
</evidence>
<dbReference type="Gene3D" id="3.40.50.300">
    <property type="entry name" value="P-loop containing nucleotide triphosphate hydrolases"/>
    <property type="match status" value="1"/>
</dbReference>
<evidence type="ECO:0000313" key="20">
    <source>
        <dbReference type="Proteomes" id="UP000006055"/>
    </source>
</evidence>
<dbReference type="PANTHER" id="PTHR43185">
    <property type="entry name" value="FERROUS IRON TRANSPORT PROTEIN B"/>
    <property type="match status" value="1"/>
</dbReference>
<keyword evidence="5" id="KW-0997">Cell inner membrane</keyword>
<dbReference type="eggNOG" id="COG0370">
    <property type="taxonomic scope" value="Bacteria"/>
</dbReference>
<protein>
    <recommendedName>
        <fullName evidence="13 16">Ferrous iron transport protein B</fullName>
    </recommendedName>
</protein>
<dbReference type="GO" id="GO:0015093">
    <property type="term" value="F:ferrous iron transmembrane transporter activity"/>
    <property type="evidence" value="ECO:0007669"/>
    <property type="project" value="UniProtKB-UniRule"/>
</dbReference>
<keyword evidence="11 14" id="KW-0342">GTP-binding</keyword>
<evidence type="ECO:0000256" key="11">
    <source>
        <dbReference type="ARBA" id="ARBA00023134"/>
    </source>
</evidence>
<evidence type="ECO:0000256" key="6">
    <source>
        <dbReference type="ARBA" id="ARBA00022692"/>
    </source>
</evidence>
<keyword evidence="10" id="KW-0406">Ion transport</keyword>
<dbReference type="InterPro" id="IPR011642">
    <property type="entry name" value="Gate_dom"/>
</dbReference>
<proteinExistence type="inferred from homology"/>
<dbReference type="InterPro" id="IPR041069">
    <property type="entry name" value="FeoB_Cyto"/>
</dbReference>
<evidence type="ECO:0000256" key="14">
    <source>
        <dbReference type="PIRSR" id="PIRSR603373-1"/>
    </source>
</evidence>
<feature type="transmembrane region" description="Helical" evidence="16">
    <location>
        <begin position="430"/>
        <end position="456"/>
    </location>
</feature>
<feature type="binding site" evidence="15">
    <location>
        <position position="22"/>
    </location>
    <ligand>
        <name>Mg(2+)</name>
        <dbReference type="ChEBI" id="CHEBI:18420"/>
        <label>1</label>
    </ligand>
</feature>
<organism evidence="19 20">
    <name type="scientific">Desulfomonile tiedjei (strain ATCC 49306 / DSM 6799 / DCB-1)</name>
    <dbReference type="NCBI Taxonomy" id="706587"/>
    <lineage>
        <taxon>Bacteria</taxon>
        <taxon>Pseudomonadati</taxon>
        <taxon>Thermodesulfobacteriota</taxon>
        <taxon>Desulfomonilia</taxon>
        <taxon>Desulfomonilales</taxon>
        <taxon>Desulfomonilaceae</taxon>
        <taxon>Desulfomonile</taxon>
    </lineage>
</organism>
<dbReference type="Proteomes" id="UP000006055">
    <property type="component" value="Chromosome"/>
</dbReference>
<evidence type="ECO:0000256" key="12">
    <source>
        <dbReference type="ARBA" id="ARBA00023136"/>
    </source>
</evidence>
<evidence type="ECO:0000256" key="3">
    <source>
        <dbReference type="ARBA" id="ARBA00022475"/>
    </source>
</evidence>
<keyword evidence="3" id="KW-1003">Cell membrane</keyword>
<keyword evidence="15" id="KW-0479">Metal-binding</keyword>
<feature type="binding site" evidence="15">
    <location>
        <position position="25"/>
    </location>
    <ligand>
        <name>Mg(2+)</name>
        <dbReference type="ChEBI" id="CHEBI:18420"/>
        <label>2</label>
    </ligand>
</feature>
<feature type="binding site" evidence="14">
    <location>
        <begin position="117"/>
        <end position="120"/>
    </location>
    <ligand>
        <name>GTP</name>
        <dbReference type="ChEBI" id="CHEBI:37565"/>
        <label>1</label>
    </ligand>
</feature>
<evidence type="ECO:0000256" key="8">
    <source>
        <dbReference type="ARBA" id="ARBA00022989"/>
    </source>
</evidence>
<evidence type="ECO:0000256" key="16">
    <source>
        <dbReference type="RuleBase" id="RU362098"/>
    </source>
</evidence>
<feature type="transmembrane region" description="Helical" evidence="16">
    <location>
        <begin position="392"/>
        <end position="418"/>
    </location>
</feature>